<evidence type="ECO:0000256" key="6">
    <source>
        <dbReference type="ARBA" id="ARBA00022777"/>
    </source>
</evidence>
<dbReference type="PANTHER" id="PTHR43071">
    <property type="entry name" value="2-AMINO-4-HYDROXY-6-HYDROXYMETHYLDIHYDROPTERIDINE PYROPHOSPHOKINASE"/>
    <property type="match status" value="1"/>
</dbReference>
<dbReference type="GO" id="GO:0005524">
    <property type="term" value="F:ATP binding"/>
    <property type="evidence" value="ECO:0007669"/>
    <property type="project" value="UniProtKB-KW"/>
</dbReference>
<dbReference type="Proteomes" id="UP000053429">
    <property type="component" value="Unassembled WGS sequence"/>
</dbReference>
<dbReference type="CDD" id="cd00483">
    <property type="entry name" value="HPPK"/>
    <property type="match status" value="1"/>
</dbReference>
<dbReference type="RefSeq" id="WP_062723371.1">
    <property type="nucleotide sequence ID" value="NZ_KQ948937.1"/>
</dbReference>
<evidence type="ECO:0000313" key="11">
    <source>
        <dbReference type="Proteomes" id="UP000053429"/>
    </source>
</evidence>
<dbReference type="STRING" id="661399.AQJ67_35035"/>
<evidence type="ECO:0000256" key="5">
    <source>
        <dbReference type="ARBA" id="ARBA00022741"/>
    </source>
</evidence>
<evidence type="ECO:0000256" key="8">
    <source>
        <dbReference type="ARBA" id="ARBA00022909"/>
    </source>
</evidence>
<evidence type="ECO:0000256" key="2">
    <source>
        <dbReference type="ARBA" id="ARBA00005051"/>
    </source>
</evidence>
<dbReference type="UniPathway" id="UPA00077">
    <property type="reaction ID" value="UER00155"/>
</dbReference>
<evidence type="ECO:0000256" key="4">
    <source>
        <dbReference type="ARBA" id="ARBA00022679"/>
    </source>
</evidence>
<evidence type="ECO:0000313" key="10">
    <source>
        <dbReference type="EMBL" id="KUN95490.1"/>
    </source>
</evidence>
<dbReference type="PANTHER" id="PTHR43071:SF1">
    <property type="entry name" value="2-AMINO-4-HYDROXY-6-HYDROXYMETHYLDIHYDROPTERIDINE PYROPHOSPHOKINASE"/>
    <property type="match status" value="1"/>
</dbReference>
<dbReference type="InterPro" id="IPR000550">
    <property type="entry name" value="Hppk"/>
</dbReference>
<dbReference type="OrthoDB" id="9808041at2"/>
<evidence type="ECO:0000256" key="1">
    <source>
        <dbReference type="ARBA" id="ARBA00000198"/>
    </source>
</evidence>
<comment type="caution">
    <text evidence="10">The sequence shown here is derived from an EMBL/GenBank/DDBJ whole genome shotgun (WGS) entry which is preliminary data.</text>
</comment>
<feature type="domain" description="7,8-dihydro-6-hydroxymethylpterin-pyrophosphokinase" evidence="9">
    <location>
        <begin position="124"/>
        <end position="135"/>
    </location>
</feature>
<reference evidence="10 11" key="1">
    <citation type="submission" date="2015-10" db="EMBL/GenBank/DDBJ databases">
        <title>Draft genome sequence of Streptomyces caeruleatus NRRL B-24802, type strain for the species Streptomyces caeruleatus.</title>
        <authorList>
            <person name="Ruckert C."/>
            <person name="Winkler A."/>
            <person name="Kalinowski J."/>
            <person name="Kampfer P."/>
            <person name="Glaeser S."/>
        </authorList>
    </citation>
    <scope>NUCLEOTIDE SEQUENCE [LARGE SCALE GENOMIC DNA]</scope>
    <source>
        <strain evidence="10 11">NRRL B-24802</strain>
    </source>
</reference>
<evidence type="ECO:0000256" key="7">
    <source>
        <dbReference type="ARBA" id="ARBA00022840"/>
    </source>
</evidence>
<dbReference type="GO" id="GO:0003848">
    <property type="term" value="F:2-amino-4-hydroxy-6-hydroxymethyldihydropteridine diphosphokinase activity"/>
    <property type="evidence" value="ECO:0007669"/>
    <property type="project" value="UniProtKB-EC"/>
</dbReference>
<name>A0A124I793_9ACTN</name>
<dbReference type="InterPro" id="IPR035907">
    <property type="entry name" value="Hppk_sf"/>
</dbReference>
<comment type="catalytic activity">
    <reaction evidence="1">
        <text>6-hydroxymethyl-7,8-dihydropterin + ATP = (7,8-dihydropterin-6-yl)methyl diphosphate + AMP + H(+)</text>
        <dbReference type="Rhea" id="RHEA:11412"/>
        <dbReference type="ChEBI" id="CHEBI:15378"/>
        <dbReference type="ChEBI" id="CHEBI:30616"/>
        <dbReference type="ChEBI" id="CHEBI:44841"/>
        <dbReference type="ChEBI" id="CHEBI:72950"/>
        <dbReference type="ChEBI" id="CHEBI:456215"/>
        <dbReference type="EC" id="2.7.6.3"/>
    </reaction>
</comment>
<dbReference type="GO" id="GO:0016301">
    <property type="term" value="F:kinase activity"/>
    <property type="evidence" value="ECO:0007669"/>
    <property type="project" value="UniProtKB-KW"/>
</dbReference>
<keyword evidence="7" id="KW-0067">ATP-binding</keyword>
<keyword evidence="6 10" id="KW-0418">Kinase</keyword>
<dbReference type="PROSITE" id="PS00794">
    <property type="entry name" value="HPPK"/>
    <property type="match status" value="1"/>
</dbReference>
<accession>A0A124I793</accession>
<dbReference type="EC" id="2.7.6.3" evidence="3"/>
<dbReference type="Gene3D" id="3.30.70.560">
    <property type="entry name" value="7,8-Dihydro-6-hydroxymethylpterin-pyrophosphokinase HPPK"/>
    <property type="match status" value="1"/>
</dbReference>
<dbReference type="Pfam" id="PF01288">
    <property type="entry name" value="HPPK"/>
    <property type="match status" value="1"/>
</dbReference>
<keyword evidence="4" id="KW-0808">Transferase</keyword>
<keyword evidence="5" id="KW-0547">Nucleotide-binding</keyword>
<comment type="pathway">
    <text evidence="2">Cofactor biosynthesis; tetrahydrofolate biosynthesis; 2-amino-4-hydroxy-6-hydroxymethyl-7,8-dihydropteridine diphosphate from 7,8-dihydroneopterin triphosphate: step 4/4.</text>
</comment>
<organism evidence="10 11">
    <name type="scientific">Streptomyces caeruleatus</name>
    <dbReference type="NCBI Taxonomy" id="661399"/>
    <lineage>
        <taxon>Bacteria</taxon>
        <taxon>Bacillati</taxon>
        <taxon>Actinomycetota</taxon>
        <taxon>Actinomycetes</taxon>
        <taxon>Kitasatosporales</taxon>
        <taxon>Streptomycetaceae</taxon>
        <taxon>Streptomyces</taxon>
    </lineage>
</organism>
<evidence type="ECO:0000259" key="9">
    <source>
        <dbReference type="PROSITE" id="PS00794"/>
    </source>
</evidence>
<gene>
    <name evidence="10" type="ORF">AQJ67_35035</name>
</gene>
<keyword evidence="11" id="KW-1185">Reference proteome</keyword>
<proteinExistence type="predicted"/>
<evidence type="ECO:0000256" key="3">
    <source>
        <dbReference type="ARBA" id="ARBA00013253"/>
    </source>
</evidence>
<dbReference type="NCBIfam" id="TIGR01498">
    <property type="entry name" value="folK"/>
    <property type="match status" value="1"/>
</dbReference>
<sequence>MTAPFIKGPSDPTVQPVPVSVVEQVDAADTTLHNPKRAVISLGANLGNRLETLQGAIDALEDTPGVRVKGVSPVYETEPWGVEPGTQPAYFNAIVVLKTTLPPSSLLERAHAVEEAFHRVRDERWGARTLDVDIVAYADVVSDDPTLTLPHPRAHERAFVLAPWHDLEPEAQLPGVGTVADLLAGVTRDGVTPRKDLELQLPE</sequence>
<dbReference type="GO" id="GO:0046656">
    <property type="term" value="P:folic acid biosynthetic process"/>
    <property type="evidence" value="ECO:0007669"/>
    <property type="project" value="UniProtKB-KW"/>
</dbReference>
<dbReference type="SUPFAM" id="SSF55083">
    <property type="entry name" value="6-hydroxymethyl-7,8-dihydropterin pyrophosphokinase, HPPK"/>
    <property type="match status" value="1"/>
</dbReference>
<dbReference type="EMBL" id="LMWY01000048">
    <property type="protein sequence ID" value="KUN95490.1"/>
    <property type="molecule type" value="Genomic_DNA"/>
</dbReference>
<dbReference type="GO" id="GO:0046654">
    <property type="term" value="P:tetrahydrofolate biosynthetic process"/>
    <property type="evidence" value="ECO:0007669"/>
    <property type="project" value="UniProtKB-UniPathway"/>
</dbReference>
<keyword evidence="8" id="KW-0289">Folate biosynthesis</keyword>
<dbReference type="AlphaFoldDB" id="A0A124I793"/>
<protein>
    <recommendedName>
        <fullName evidence="3">2-amino-4-hydroxy-6-hydroxymethyldihydropteridine diphosphokinase</fullName>
        <ecNumber evidence="3">2.7.6.3</ecNumber>
    </recommendedName>
</protein>